<evidence type="ECO:0000256" key="9">
    <source>
        <dbReference type="SAM" id="Phobius"/>
    </source>
</evidence>
<keyword evidence="4 9" id="KW-1133">Transmembrane helix</keyword>
<accession>D7G7M8</accession>
<evidence type="ECO:0000256" key="3">
    <source>
        <dbReference type="ARBA" id="ARBA00022692"/>
    </source>
</evidence>
<feature type="transmembrane region" description="Helical" evidence="9">
    <location>
        <begin position="69"/>
        <end position="91"/>
    </location>
</feature>
<comment type="subcellular location">
    <subcellularLocation>
        <location evidence="1">Membrane</location>
        <topology evidence="1">Multi-pass membrane protein</topology>
    </subcellularLocation>
</comment>
<evidence type="ECO:0000256" key="4">
    <source>
        <dbReference type="ARBA" id="ARBA00022989"/>
    </source>
</evidence>
<keyword evidence="3 9" id="KW-0812">Transmembrane</keyword>
<dbReference type="Gene3D" id="1.10.287.70">
    <property type="match status" value="2"/>
</dbReference>
<dbReference type="GO" id="GO:0022841">
    <property type="term" value="F:potassium ion leak channel activity"/>
    <property type="evidence" value="ECO:0007669"/>
    <property type="project" value="TreeGrafter"/>
</dbReference>
<feature type="domain" description="Potassium channel" evidence="10">
    <location>
        <begin position="79"/>
        <end position="151"/>
    </location>
</feature>
<dbReference type="GO" id="GO:0015271">
    <property type="term" value="F:outward rectifier potassium channel activity"/>
    <property type="evidence" value="ECO:0007669"/>
    <property type="project" value="TreeGrafter"/>
</dbReference>
<dbReference type="Proteomes" id="UP000002630">
    <property type="component" value="Linkage Group LG21"/>
</dbReference>
<name>D7G7M8_ECTSI</name>
<feature type="domain" description="Potassium channel" evidence="10">
    <location>
        <begin position="186"/>
        <end position="256"/>
    </location>
</feature>
<keyword evidence="5" id="KW-0406">Ion transport</keyword>
<evidence type="ECO:0000256" key="6">
    <source>
        <dbReference type="ARBA" id="ARBA00023136"/>
    </source>
</evidence>
<reference evidence="11 12" key="1">
    <citation type="journal article" date="2010" name="Nature">
        <title>The Ectocarpus genome and the independent evolution of multicellularity in brown algae.</title>
        <authorList>
            <person name="Cock J.M."/>
            <person name="Sterck L."/>
            <person name="Rouze P."/>
            <person name="Scornet D."/>
            <person name="Allen A.E."/>
            <person name="Amoutzias G."/>
            <person name="Anthouard V."/>
            <person name="Artiguenave F."/>
            <person name="Aury J.M."/>
            <person name="Badger J.H."/>
            <person name="Beszteri B."/>
            <person name="Billiau K."/>
            <person name="Bonnet E."/>
            <person name="Bothwell J.H."/>
            <person name="Bowler C."/>
            <person name="Boyen C."/>
            <person name="Brownlee C."/>
            <person name="Carrano C.J."/>
            <person name="Charrier B."/>
            <person name="Cho G.Y."/>
            <person name="Coelho S.M."/>
            <person name="Collen J."/>
            <person name="Corre E."/>
            <person name="Da Silva C."/>
            <person name="Delage L."/>
            <person name="Delaroque N."/>
            <person name="Dittami S.M."/>
            <person name="Doulbeau S."/>
            <person name="Elias M."/>
            <person name="Farnham G."/>
            <person name="Gachon C.M."/>
            <person name="Gschloessl B."/>
            <person name="Heesch S."/>
            <person name="Jabbari K."/>
            <person name="Jubin C."/>
            <person name="Kawai H."/>
            <person name="Kimura K."/>
            <person name="Kloareg B."/>
            <person name="Kupper F.C."/>
            <person name="Lang D."/>
            <person name="Le Bail A."/>
            <person name="Leblanc C."/>
            <person name="Lerouge P."/>
            <person name="Lohr M."/>
            <person name="Lopez P.J."/>
            <person name="Martens C."/>
            <person name="Maumus F."/>
            <person name="Michel G."/>
            <person name="Miranda-Saavedra D."/>
            <person name="Morales J."/>
            <person name="Moreau H."/>
            <person name="Motomura T."/>
            <person name="Nagasato C."/>
            <person name="Napoli C.A."/>
            <person name="Nelson D.R."/>
            <person name="Nyvall-Collen P."/>
            <person name="Peters A.F."/>
            <person name="Pommier C."/>
            <person name="Potin P."/>
            <person name="Poulain J."/>
            <person name="Quesneville H."/>
            <person name="Read B."/>
            <person name="Rensing S.A."/>
            <person name="Ritter A."/>
            <person name="Rousvoal S."/>
            <person name="Samanta M."/>
            <person name="Samson G."/>
            <person name="Schroeder D.C."/>
            <person name="Segurens B."/>
            <person name="Strittmatter M."/>
            <person name="Tonon T."/>
            <person name="Tregear J.W."/>
            <person name="Valentin K."/>
            <person name="von Dassow P."/>
            <person name="Yamagishi T."/>
            <person name="Van de Peer Y."/>
            <person name="Wincker P."/>
        </authorList>
    </citation>
    <scope>NUCLEOTIDE SEQUENCE [LARGE SCALE GENOMIC DNA]</scope>
    <source>
        <strain evidence="12">Ec32 / CCAP1310/4</strain>
    </source>
</reference>
<dbReference type="GO" id="GO:0030322">
    <property type="term" value="P:stabilization of membrane potential"/>
    <property type="evidence" value="ECO:0007669"/>
    <property type="project" value="TreeGrafter"/>
</dbReference>
<keyword evidence="7" id="KW-0407">Ion channel</keyword>
<dbReference type="InterPro" id="IPR013099">
    <property type="entry name" value="K_chnl_dom"/>
</dbReference>
<feature type="transmembrane region" description="Helical" evidence="9">
    <location>
        <begin position="129"/>
        <end position="150"/>
    </location>
</feature>
<sequence>MEEPLTSSDHLRSSEGGAEGAAWRPAEESRGWRLFPFCRGGRTTVSPEHDSLASRYGLLDVAEIRSKDLMTVVVNGIGMTLLYLLLGGLWLMISDAWSFTETVYFMTTSMLTIGYGDVVVQGADRFLDSLLIVLGLFSITIWAACASQWLSSVRSRRVEGHGPVAEFDAELSIRKYRWKLIHRLVILLVVFVVGVVAFMLGEGAPFTTSFYWVIVTSSTIGYGDVVPTSPAMKWFTSFYSIAATGAMLETLRFAGTFPFTVWTLRAEAKVFGQFSRSDTAAGRAAAASLAECAITELLGIPPEERPGGVVGR</sequence>
<dbReference type="PANTHER" id="PTHR11003:SF345">
    <property type="entry name" value="TWIK FAMILY OF POTASSIUM CHANNELS PROTEIN 18"/>
    <property type="match status" value="1"/>
</dbReference>
<evidence type="ECO:0000256" key="7">
    <source>
        <dbReference type="ARBA" id="ARBA00023303"/>
    </source>
</evidence>
<dbReference type="OrthoDB" id="203833at2759"/>
<evidence type="ECO:0000256" key="5">
    <source>
        <dbReference type="ARBA" id="ARBA00023065"/>
    </source>
</evidence>
<proteinExistence type="predicted"/>
<dbReference type="eggNOG" id="KOG1418">
    <property type="taxonomic scope" value="Eukaryota"/>
</dbReference>
<protein>
    <recommendedName>
        <fullName evidence="10">Potassium channel domain-containing protein</fullName>
    </recommendedName>
</protein>
<dbReference type="EMBL" id="FN649746">
    <property type="protein sequence ID" value="CBJ27767.1"/>
    <property type="molecule type" value="Genomic_DNA"/>
</dbReference>
<dbReference type="EMBL" id="FN649075">
    <property type="protein sequence ID" value="CBJ27767.1"/>
    <property type="molecule type" value="Genomic_DNA"/>
</dbReference>
<dbReference type="OMA" id="SITIWAA"/>
<dbReference type="InterPro" id="IPR003280">
    <property type="entry name" value="2pore_dom_K_chnl"/>
</dbReference>
<keyword evidence="6 9" id="KW-0472">Membrane</keyword>
<evidence type="ECO:0000259" key="10">
    <source>
        <dbReference type="Pfam" id="PF07885"/>
    </source>
</evidence>
<dbReference type="GO" id="GO:0005886">
    <property type="term" value="C:plasma membrane"/>
    <property type="evidence" value="ECO:0007669"/>
    <property type="project" value="TreeGrafter"/>
</dbReference>
<dbReference type="SUPFAM" id="SSF81324">
    <property type="entry name" value="Voltage-gated potassium channels"/>
    <property type="match status" value="2"/>
</dbReference>
<evidence type="ECO:0000313" key="12">
    <source>
        <dbReference type="Proteomes" id="UP000002630"/>
    </source>
</evidence>
<evidence type="ECO:0000256" key="2">
    <source>
        <dbReference type="ARBA" id="ARBA00022448"/>
    </source>
</evidence>
<dbReference type="Pfam" id="PF07885">
    <property type="entry name" value="Ion_trans_2"/>
    <property type="match status" value="2"/>
</dbReference>
<evidence type="ECO:0000256" key="8">
    <source>
        <dbReference type="SAM" id="MobiDB-lite"/>
    </source>
</evidence>
<evidence type="ECO:0000313" key="11">
    <source>
        <dbReference type="EMBL" id="CBJ27767.1"/>
    </source>
</evidence>
<dbReference type="STRING" id="2880.D7G7M8"/>
<keyword evidence="12" id="KW-1185">Reference proteome</keyword>
<evidence type="ECO:0000256" key="1">
    <source>
        <dbReference type="ARBA" id="ARBA00004141"/>
    </source>
</evidence>
<organism evidence="11 12">
    <name type="scientific">Ectocarpus siliculosus</name>
    <name type="common">Brown alga</name>
    <name type="synonym">Conferva siliculosa</name>
    <dbReference type="NCBI Taxonomy" id="2880"/>
    <lineage>
        <taxon>Eukaryota</taxon>
        <taxon>Sar</taxon>
        <taxon>Stramenopiles</taxon>
        <taxon>Ochrophyta</taxon>
        <taxon>PX clade</taxon>
        <taxon>Phaeophyceae</taxon>
        <taxon>Ectocarpales</taxon>
        <taxon>Ectocarpaceae</taxon>
        <taxon>Ectocarpus</taxon>
    </lineage>
</organism>
<gene>
    <name evidence="11" type="ORF">Esi_0084_0073</name>
</gene>
<feature type="transmembrane region" description="Helical" evidence="9">
    <location>
        <begin position="180"/>
        <end position="200"/>
    </location>
</feature>
<dbReference type="InParanoid" id="D7G7M8"/>
<dbReference type="PANTHER" id="PTHR11003">
    <property type="entry name" value="POTASSIUM CHANNEL, SUBFAMILY K"/>
    <property type="match status" value="1"/>
</dbReference>
<dbReference type="AlphaFoldDB" id="D7G7M8"/>
<feature type="region of interest" description="Disordered" evidence="8">
    <location>
        <begin position="1"/>
        <end position="24"/>
    </location>
</feature>
<keyword evidence="2" id="KW-0813">Transport</keyword>